<dbReference type="GO" id="GO:0003677">
    <property type="term" value="F:DNA binding"/>
    <property type="evidence" value="ECO:0007669"/>
    <property type="project" value="InterPro"/>
</dbReference>
<protein>
    <submittedName>
        <fullName evidence="4">Transposase</fullName>
    </submittedName>
</protein>
<dbReference type="EMBL" id="FNOT01000012">
    <property type="protein sequence ID" value="SDY81308.1"/>
    <property type="molecule type" value="Genomic_DNA"/>
</dbReference>
<dbReference type="AlphaFoldDB" id="A0A1H3NR77"/>
<reference evidence="6" key="2">
    <citation type="submission" date="2016-10" db="EMBL/GenBank/DDBJ databases">
        <authorList>
            <person name="Varghese N."/>
            <person name="Submissions S."/>
        </authorList>
    </citation>
    <scope>NUCLEOTIDE SEQUENCE [LARGE SCALE GENOMIC DNA]</scope>
    <source>
        <strain evidence="6">DSM 45422</strain>
    </source>
</reference>
<gene>
    <name evidence="3" type="ORF">SAMN05660209_03768</name>
    <name evidence="4" type="ORF">SAMN05660209_04049</name>
    <name evidence="5" type="ORF">SAMN05660209_05002</name>
</gene>
<dbReference type="EMBL" id="FNOT01000013">
    <property type="protein sequence ID" value="SDY90679.1"/>
    <property type="molecule type" value="Genomic_DNA"/>
</dbReference>
<dbReference type="Proteomes" id="UP000198921">
    <property type="component" value="Unassembled WGS sequence"/>
</dbReference>
<feature type="domain" description="Transposase IS116/IS110/IS902 C-terminal" evidence="2">
    <location>
        <begin position="238"/>
        <end position="318"/>
    </location>
</feature>
<feature type="domain" description="Transposase IS110-like N-terminal" evidence="1">
    <location>
        <begin position="13"/>
        <end position="164"/>
    </location>
</feature>
<dbReference type="GO" id="GO:0006313">
    <property type="term" value="P:DNA transposition"/>
    <property type="evidence" value="ECO:0007669"/>
    <property type="project" value="InterPro"/>
</dbReference>
<evidence type="ECO:0000313" key="5">
    <source>
        <dbReference type="EMBL" id="SDZ20042.1"/>
    </source>
</evidence>
<organism evidence="4 6">
    <name type="scientific">Geodermatophilus africanus</name>
    <dbReference type="NCBI Taxonomy" id="1137993"/>
    <lineage>
        <taxon>Bacteria</taxon>
        <taxon>Bacillati</taxon>
        <taxon>Actinomycetota</taxon>
        <taxon>Actinomycetes</taxon>
        <taxon>Geodermatophilales</taxon>
        <taxon>Geodermatophilaceae</taxon>
        <taxon>Geodermatophilus</taxon>
    </lineage>
</organism>
<keyword evidence="6" id="KW-1185">Reference proteome</keyword>
<reference evidence="4" key="1">
    <citation type="submission" date="2016-10" db="EMBL/GenBank/DDBJ databases">
        <authorList>
            <person name="de Groot N.N."/>
        </authorList>
    </citation>
    <scope>NUCLEOTIDE SEQUENCE [LARGE SCALE GENOMIC DNA]</scope>
    <source>
        <strain evidence="4">DSM 45422</strain>
    </source>
</reference>
<dbReference type="Pfam" id="PF01548">
    <property type="entry name" value="DEDD_Tnp_IS110"/>
    <property type="match status" value="1"/>
</dbReference>
<dbReference type="OrthoDB" id="4337860at2"/>
<evidence type="ECO:0000259" key="2">
    <source>
        <dbReference type="Pfam" id="PF02371"/>
    </source>
</evidence>
<dbReference type="EMBL" id="FNOT01000029">
    <property type="protein sequence ID" value="SDZ20042.1"/>
    <property type="molecule type" value="Genomic_DNA"/>
</dbReference>
<evidence type="ECO:0000313" key="4">
    <source>
        <dbReference type="EMBL" id="SDY90679.1"/>
    </source>
</evidence>
<dbReference type="GO" id="GO:0004803">
    <property type="term" value="F:transposase activity"/>
    <property type="evidence" value="ECO:0007669"/>
    <property type="project" value="InterPro"/>
</dbReference>
<proteinExistence type="predicted"/>
<evidence type="ECO:0000313" key="6">
    <source>
        <dbReference type="Proteomes" id="UP000198921"/>
    </source>
</evidence>
<dbReference type="NCBIfam" id="NF033542">
    <property type="entry name" value="transpos_IS110"/>
    <property type="match status" value="1"/>
</dbReference>
<dbReference type="Gene3D" id="3.40.50.720">
    <property type="entry name" value="NAD(P)-binding Rossmann-like Domain"/>
    <property type="match status" value="1"/>
</dbReference>
<sequence>MTRMTLRADDVVVGVDTHKDEHAAVLLDGHGGRLAELMLPATAAGFAQVLTLARGHVGPAGRLVGFGVEGTGSYGAGIARYLRRHGQQVHEVNRPPRKGERRLSGKSDLIDAEHAARQVLAGLTLAVPKTANGQSESLRLLKIARDTAVKARTAAMIALKATLVTAEEELRARLEPLTDAKLIAACAALDPAGDLRGPDAAMRHVLASLARRWLALHEEIAAHSRHLKQLTQAAAPRMLELVGVGFDIAAELLVTAGDNSDRVRSEAAFAKMCGACPIPAGSGRTNSRHRLYRGGNRQANAALYRAVIVRMRWHQPTIDYVTRRTAEGLSKREIIRCLKRYLAREIYRRLPPSDIDPVPVTNPDSTDLRAA</sequence>
<dbReference type="InterPro" id="IPR003346">
    <property type="entry name" value="Transposase_20"/>
</dbReference>
<evidence type="ECO:0000259" key="1">
    <source>
        <dbReference type="Pfam" id="PF01548"/>
    </source>
</evidence>
<dbReference type="InterPro" id="IPR002525">
    <property type="entry name" value="Transp_IS110-like_N"/>
</dbReference>
<dbReference type="Pfam" id="PF02371">
    <property type="entry name" value="Transposase_20"/>
    <property type="match status" value="1"/>
</dbReference>
<dbReference type="RefSeq" id="WP_091159631.1">
    <property type="nucleotide sequence ID" value="NZ_FNOT01000012.1"/>
</dbReference>
<name>A0A1H3NR77_9ACTN</name>
<accession>A0A1H3NR77</accession>
<dbReference type="PANTHER" id="PTHR33055:SF16">
    <property type="entry name" value="TRANSPOSASE FOR INSERTION SEQUENCE ELEMENT IS1547"/>
    <property type="match status" value="1"/>
</dbReference>
<dbReference type="PANTHER" id="PTHR33055">
    <property type="entry name" value="TRANSPOSASE FOR INSERTION SEQUENCE ELEMENT IS1111A"/>
    <property type="match status" value="1"/>
</dbReference>
<evidence type="ECO:0000313" key="3">
    <source>
        <dbReference type="EMBL" id="SDY81308.1"/>
    </source>
</evidence>
<dbReference type="InterPro" id="IPR047650">
    <property type="entry name" value="Transpos_IS110"/>
</dbReference>